<accession>A0A1N7LLE6</accession>
<dbReference type="Gene3D" id="3.40.190.10">
    <property type="entry name" value="Periplasmic binding protein-like II"/>
    <property type="match status" value="2"/>
</dbReference>
<feature type="domain" description="Uncharacterised protein YhfZ C-terminal" evidence="2">
    <location>
        <begin position="78"/>
        <end position="310"/>
    </location>
</feature>
<dbReference type="OrthoDB" id="147067at2"/>
<name>A0A1N7LLE6_9BACL</name>
<sequence length="310" mass="35257">MDTQIERIYTKNGRVAQQIAVQLLRLKKGGKLPRIDDFVRAFNVARGTIQGGLRLLEEMSAVRLESRGHLGTFLVDKDQSLLWKIADRGALVAAMPLPYSRRYEGLATGLVQIFEEMKLPFTIAYMRGADSRIEALRSRRIDFAIVSRWAAEKACRQYDDLFLQQSLGKKTYVEHHGVLFADWNKKKIEPGMRVGIDPSSPDQRDLTYAECEGLDVKLVEINYMQLFEQLESGQIDAAIWNLDETAGGSHWGKGRFQKEYVQNMSLSLSEAALLIRRPGEEVAQVLDALPVQKINQIQKEVLQGHRIPHY</sequence>
<gene>
    <name evidence="3" type="ORF">SAMN05421790_104248</name>
</gene>
<feature type="domain" description="YhfZ helix-turn-helix" evidence="1">
    <location>
        <begin position="27"/>
        <end position="74"/>
    </location>
</feature>
<protein>
    <submittedName>
        <fullName evidence="3">Helix-turn-helix domain-containing protein</fullName>
    </submittedName>
</protein>
<proteinExistence type="predicted"/>
<organism evidence="3 4">
    <name type="scientific">Kroppenstedtia eburnea</name>
    <dbReference type="NCBI Taxonomy" id="714067"/>
    <lineage>
        <taxon>Bacteria</taxon>
        <taxon>Bacillati</taxon>
        <taxon>Bacillota</taxon>
        <taxon>Bacilli</taxon>
        <taxon>Bacillales</taxon>
        <taxon>Thermoactinomycetaceae</taxon>
        <taxon>Kroppenstedtia</taxon>
    </lineage>
</organism>
<evidence type="ECO:0000259" key="1">
    <source>
        <dbReference type="Pfam" id="PF14502"/>
    </source>
</evidence>
<reference evidence="4" key="1">
    <citation type="submission" date="2017-01" db="EMBL/GenBank/DDBJ databases">
        <authorList>
            <person name="Varghese N."/>
            <person name="Submissions S."/>
        </authorList>
    </citation>
    <scope>NUCLEOTIDE SEQUENCE [LARGE SCALE GENOMIC DNA]</scope>
    <source>
        <strain evidence="4">DSM 45196</strain>
    </source>
</reference>
<dbReference type="Proteomes" id="UP000186795">
    <property type="component" value="Unassembled WGS sequence"/>
</dbReference>
<keyword evidence="4" id="KW-1185">Reference proteome</keyword>
<dbReference type="RefSeq" id="WP_040387695.1">
    <property type="nucleotide sequence ID" value="NZ_CP048103.1"/>
</dbReference>
<dbReference type="CDD" id="cd13533">
    <property type="entry name" value="PBP2_Yhfz"/>
    <property type="match status" value="1"/>
</dbReference>
<dbReference type="EMBL" id="FTOD01000004">
    <property type="protein sequence ID" value="SIS74663.1"/>
    <property type="molecule type" value="Genomic_DNA"/>
</dbReference>
<dbReference type="SUPFAM" id="SSF53850">
    <property type="entry name" value="Periplasmic binding protein-like II"/>
    <property type="match status" value="1"/>
</dbReference>
<dbReference type="NCBIfam" id="NF041241">
    <property type="entry name" value="YhfZ_full"/>
    <property type="match status" value="1"/>
</dbReference>
<dbReference type="SUPFAM" id="SSF46785">
    <property type="entry name" value="Winged helix' DNA-binding domain"/>
    <property type="match status" value="1"/>
</dbReference>
<evidence type="ECO:0000313" key="3">
    <source>
        <dbReference type="EMBL" id="SIS74663.1"/>
    </source>
</evidence>
<dbReference type="InterPro" id="IPR036388">
    <property type="entry name" value="WH-like_DNA-bd_sf"/>
</dbReference>
<evidence type="ECO:0000259" key="2">
    <source>
        <dbReference type="Pfam" id="PF14503"/>
    </source>
</evidence>
<dbReference type="InterPro" id="IPR036390">
    <property type="entry name" value="WH_DNA-bd_sf"/>
</dbReference>
<dbReference type="InterPro" id="IPR032791">
    <property type="entry name" value="YhfZ_C"/>
</dbReference>
<dbReference type="Pfam" id="PF14503">
    <property type="entry name" value="YhfZ_C"/>
    <property type="match status" value="1"/>
</dbReference>
<evidence type="ECO:0000313" key="4">
    <source>
        <dbReference type="Proteomes" id="UP000186795"/>
    </source>
</evidence>
<dbReference type="Pfam" id="PF14502">
    <property type="entry name" value="HTH_41"/>
    <property type="match status" value="1"/>
</dbReference>
<dbReference type="Gene3D" id="1.10.10.10">
    <property type="entry name" value="Winged helix-like DNA-binding domain superfamily/Winged helix DNA-binding domain"/>
    <property type="match status" value="1"/>
</dbReference>
<dbReference type="AlphaFoldDB" id="A0A1N7LLE6"/>
<dbReference type="InterPro" id="IPR041444">
    <property type="entry name" value="HTH_41"/>
</dbReference>